<protein>
    <submittedName>
        <fullName evidence="3">L-fucose isomerase</fullName>
    </submittedName>
</protein>
<evidence type="ECO:0000313" key="3">
    <source>
        <dbReference type="EMBL" id="SMB97298.1"/>
    </source>
</evidence>
<evidence type="ECO:0000313" key="4">
    <source>
        <dbReference type="Proteomes" id="UP000192569"/>
    </source>
</evidence>
<dbReference type="EMBL" id="LT838272">
    <property type="protein sequence ID" value="SMB97298.1"/>
    <property type="molecule type" value="Genomic_DNA"/>
</dbReference>
<dbReference type="PANTHER" id="PTHR36120">
    <property type="entry name" value="FUCOSE ISOMERASE"/>
    <property type="match status" value="1"/>
</dbReference>
<dbReference type="GO" id="GO:0005737">
    <property type="term" value="C:cytoplasm"/>
    <property type="evidence" value="ECO:0007669"/>
    <property type="project" value="InterPro"/>
</dbReference>
<keyword evidence="4" id="KW-1185">Reference proteome</keyword>
<keyword evidence="2" id="KW-0119">Carbohydrate metabolism</keyword>
<dbReference type="InterPro" id="IPR009015">
    <property type="entry name" value="Fucose_isomerase_N/cen_sf"/>
</dbReference>
<keyword evidence="1 3" id="KW-0413">Isomerase</keyword>
<accession>A0A1W1VVC1</accession>
<dbReference type="PANTHER" id="PTHR36120:SF1">
    <property type="entry name" value="L-FUCOSE ISOMERASE C-TERMINAL DOMAIN-CONTAINING PROTEIN"/>
    <property type="match status" value="1"/>
</dbReference>
<dbReference type="InterPro" id="IPR004216">
    <property type="entry name" value="Fuc/Ara_isomerase_C"/>
</dbReference>
<dbReference type="SUPFAM" id="SSF53743">
    <property type="entry name" value="FucI/AraA N-terminal and middle domains"/>
    <property type="match status" value="1"/>
</dbReference>
<sequence>MDENIKLGLVMLGRPQFDISLAQQFWGRVKTALESWGIDNIVALEEPVTRPQQAISAAQKLQGKDLDAVLVVQGTFTDASLILNLTRDLALPLLIWAIKEEPTGERLRLNSFCGLNLAAHALTAAGRKFKGIYGEPDTPQVQREILAFIRAAAAIRWLKGKKLGIVGQRPPGYYTSNFDEIGLYTTFGISVEYIPLFEVFSLADKINLEEQEASLTSNLDGYKQVEAGAVQKSLQGYLALRRIAIDKALDALAIECWPDFMVTYGGAACFALGKLNDEGIVAACEADVNGAITMLLAHYWSDKATFLADLVVGDKEKNELIFWHCGGAPPSLIARNLKPVASVHPNRKVPLSLYFPLREGETTISRLSPGKDGRYRILLGKGIGLQTPLLFSGNTLLIRLERPVTSVLDTILSHGFEHHYIIAYGDLIQEWREFARLLDLEIVEF</sequence>
<evidence type="ECO:0000256" key="2">
    <source>
        <dbReference type="ARBA" id="ARBA00023277"/>
    </source>
</evidence>
<dbReference type="CDD" id="cd00578">
    <property type="entry name" value="L-fuc_L-ara-isomerases"/>
    <property type="match status" value="1"/>
</dbReference>
<dbReference type="GO" id="GO:0005996">
    <property type="term" value="P:monosaccharide metabolic process"/>
    <property type="evidence" value="ECO:0007669"/>
    <property type="project" value="InterPro"/>
</dbReference>
<proteinExistence type="predicted"/>
<dbReference type="RefSeq" id="WP_197686500.1">
    <property type="nucleotide sequence ID" value="NZ_LT838272.1"/>
</dbReference>
<dbReference type="GO" id="GO:0016861">
    <property type="term" value="F:intramolecular oxidoreductase activity, interconverting aldoses and ketoses"/>
    <property type="evidence" value="ECO:0007669"/>
    <property type="project" value="InterPro"/>
</dbReference>
<dbReference type="AlphaFoldDB" id="A0A1W1VVC1"/>
<reference evidence="3 4" key="1">
    <citation type="submission" date="2017-04" db="EMBL/GenBank/DDBJ databases">
        <authorList>
            <person name="Afonso C.L."/>
            <person name="Miller P.J."/>
            <person name="Scott M.A."/>
            <person name="Spackman E."/>
            <person name="Goraichik I."/>
            <person name="Dimitrov K.M."/>
            <person name="Suarez D.L."/>
            <person name="Swayne D.E."/>
        </authorList>
    </citation>
    <scope>NUCLEOTIDE SEQUENCE [LARGE SCALE GENOMIC DNA]</scope>
    <source>
        <strain evidence="3 4">ToBE</strain>
    </source>
</reference>
<dbReference type="Proteomes" id="UP000192569">
    <property type="component" value="Chromosome I"/>
</dbReference>
<dbReference type="STRING" id="698762.SAMN00808754_1810"/>
<name>A0A1W1VVC1_9FIRM</name>
<evidence type="ECO:0000256" key="1">
    <source>
        <dbReference type="ARBA" id="ARBA00023235"/>
    </source>
</evidence>
<organism evidence="3 4">
    <name type="scientific">Thermanaeromonas toyohensis ToBE</name>
    <dbReference type="NCBI Taxonomy" id="698762"/>
    <lineage>
        <taxon>Bacteria</taxon>
        <taxon>Bacillati</taxon>
        <taxon>Bacillota</taxon>
        <taxon>Clostridia</taxon>
        <taxon>Neomoorellales</taxon>
        <taxon>Neomoorellaceae</taxon>
        <taxon>Thermanaeromonas</taxon>
    </lineage>
</organism>
<dbReference type="SUPFAM" id="SSF50443">
    <property type="entry name" value="FucI/AraA C-terminal domain-like"/>
    <property type="match status" value="1"/>
</dbReference>
<gene>
    <name evidence="3" type="ORF">SAMN00808754_1810</name>
</gene>